<reference evidence="7 8" key="1">
    <citation type="submission" date="2019-06" db="EMBL/GenBank/DDBJ databases">
        <authorList>
            <person name="Palmer J.M."/>
        </authorList>
    </citation>
    <scope>NUCLEOTIDE SEQUENCE</scope>
    <source>
        <strain evidence="6 7">TWF106</strain>
        <strain evidence="5 9">TWF191</strain>
        <strain evidence="4">TWF679</strain>
        <strain evidence="3 8">TWF788</strain>
    </source>
</reference>
<feature type="compositionally biased region" description="Basic and acidic residues" evidence="1">
    <location>
        <begin position="48"/>
        <end position="67"/>
    </location>
</feature>
<dbReference type="PANTHER" id="PTHR11075">
    <property type="entry name" value="PEPTIDE CHAIN RELEASE FACTOR"/>
    <property type="match status" value="1"/>
</dbReference>
<dbReference type="GO" id="GO:0005762">
    <property type="term" value="C:mitochondrial large ribosomal subunit"/>
    <property type="evidence" value="ECO:0007669"/>
    <property type="project" value="TreeGrafter"/>
</dbReference>
<evidence type="ECO:0000313" key="10">
    <source>
        <dbReference type="Proteomes" id="UP000614610"/>
    </source>
</evidence>
<feature type="domain" description="Prokaryotic-type class I peptide chain release factors" evidence="2">
    <location>
        <begin position="99"/>
        <end position="209"/>
    </location>
</feature>
<proteinExistence type="predicted"/>
<dbReference type="PANTHER" id="PTHR11075:SF54">
    <property type="entry name" value="LARGE RIBOSOMAL SUBUNIT PROTEIN ML62"/>
    <property type="match status" value="1"/>
</dbReference>
<dbReference type="SUPFAM" id="SSF110916">
    <property type="entry name" value="Peptidyl-tRNA hydrolase domain-like"/>
    <property type="match status" value="1"/>
</dbReference>
<dbReference type="EMBL" id="WIWS01000032">
    <property type="protein sequence ID" value="KAF3220574.1"/>
    <property type="molecule type" value="Genomic_DNA"/>
</dbReference>
<feature type="region of interest" description="Disordered" evidence="1">
    <location>
        <begin position="41"/>
        <end position="67"/>
    </location>
</feature>
<dbReference type="AlphaFoldDB" id="A0A6G1M567"/>
<dbReference type="GO" id="GO:0070126">
    <property type="term" value="P:mitochondrial translational termination"/>
    <property type="evidence" value="ECO:0007669"/>
    <property type="project" value="TreeGrafter"/>
</dbReference>
<evidence type="ECO:0000313" key="9">
    <source>
        <dbReference type="Proteomes" id="UP000483672"/>
    </source>
</evidence>
<comment type="caution">
    <text evidence="4">The sequence shown here is derived from an EMBL/GenBank/DDBJ whole genome shotgun (WGS) entry which is preliminary data.</text>
</comment>
<evidence type="ECO:0000313" key="7">
    <source>
        <dbReference type="Proteomes" id="UP000472727"/>
    </source>
</evidence>
<evidence type="ECO:0000313" key="8">
    <source>
        <dbReference type="Proteomes" id="UP000479691"/>
    </source>
</evidence>
<evidence type="ECO:0000313" key="3">
    <source>
        <dbReference type="EMBL" id="KAF3159510.1"/>
    </source>
</evidence>
<dbReference type="InterPro" id="IPR000352">
    <property type="entry name" value="Pep_chain_release_fac_I"/>
</dbReference>
<evidence type="ECO:0000259" key="2">
    <source>
        <dbReference type="Pfam" id="PF00472"/>
    </source>
</evidence>
<dbReference type="GO" id="GO:0004045">
    <property type="term" value="F:peptidyl-tRNA hydrolase activity"/>
    <property type="evidence" value="ECO:0007669"/>
    <property type="project" value="TreeGrafter"/>
</dbReference>
<evidence type="ECO:0000313" key="6">
    <source>
        <dbReference type="EMBL" id="KAF3220574.1"/>
    </source>
</evidence>
<dbReference type="Proteomes" id="UP000472727">
    <property type="component" value="Unassembled WGS sequence"/>
</dbReference>
<protein>
    <recommendedName>
        <fullName evidence="2">Prokaryotic-type class I peptide chain release factors domain-containing protein</fullName>
    </recommendedName>
</protein>
<dbReference type="EMBL" id="WIWT01000190">
    <property type="protein sequence ID" value="KAF3196888.1"/>
    <property type="molecule type" value="Genomic_DNA"/>
</dbReference>
<dbReference type="OrthoDB" id="270639at2759"/>
<accession>A0A6G1M567</accession>
<dbReference type="InterPro" id="IPR052104">
    <property type="entry name" value="Mito_Release_Factor_mL62"/>
</dbReference>
<evidence type="ECO:0000313" key="4">
    <source>
        <dbReference type="EMBL" id="KAF3196888.1"/>
    </source>
</evidence>
<gene>
    <name evidence="6" type="ORF">TWF106_006635</name>
    <name evidence="5" type="ORF">TWF191_002351</name>
    <name evidence="4" type="ORF">TWF679_004025</name>
    <name evidence="3" type="ORF">TWF788_003733</name>
</gene>
<dbReference type="Gene3D" id="3.30.160.20">
    <property type="match status" value="1"/>
</dbReference>
<dbReference type="GO" id="GO:0016150">
    <property type="term" value="F:translation release factor activity, codon nonspecific"/>
    <property type="evidence" value="ECO:0007669"/>
    <property type="project" value="TreeGrafter"/>
</dbReference>
<dbReference type="Proteomes" id="UP000614610">
    <property type="component" value="Unassembled WGS sequence"/>
</dbReference>
<dbReference type="EMBL" id="JAABOE010000184">
    <property type="protein sequence ID" value="KAF3159510.1"/>
    <property type="molecule type" value="Genomic_DNA"/>
</dbReference>
<organism evidence="4 10">
    <name type="scientific">Orbilia oligospora</name>
    <name type="common">Nematode-trapping fungus</name>
    <name type="synonym">Arthrobotrys oligospora</name>
    <dbReference type="NCBI Taxonomy" id="2813651"/>
    <lineage>
        <taxon>Eukaryota</taxon>
        <taxon>Fungi</taxon>
        <taxon>Dikarya</taxon>
        <taxon>Ascomycota</taxon>
        <taxon>Pezizomycotina</taxon>
        <taxon>Orbiliomycetes</taxon>
        <taxon>Orbiliales</taxon>
        <taxon>Orbiliaceae</taxon>
        <taxon>Orbilia</taxon>
    </lineage>
</organism>
<sequence>MIGRLAFRFQPFHPQRRIHVLQEPSTYLRLISARAYSRSPTLCSSSNSEKDDGYPYTHDGHQHGDRQYDENDLDWARSWIAEGDVKKKLAKFPPSIGVITFSRSSGPGGQNVNKVNSKATLRVPLEKLEPHIPRIFFGALKRKGSKYLTDGGDMVISSDSCRSQSTNTKDCWEKLYRAVIRSAQVPGKTSLEKKERVKKLIEKSEAVTRDWKYKLAKKKANRRGGPVGEW</sequence>
<dbReference type="Pfam" id="PF00472">
    <property type="entry name" value="RF-1"/>
    <property type="match status" value="1"/>
</dbReference>
<evidence type="ECO:0000256" key="1">
    <source>
        <dbReference type="SAM" id="MobiDB-lite"/>
    </source>
</evidence>
<dbReference type="Proteomes" id="UP000483672">
    <property type="component" value="Unassembled WGS sequence"/>
</dbReference>
<evidence type="ECO:0000313" key="5">
    <source>
        <dbReference type="EMBL" id="KAF3203969.1"/>
    </source>
</evidence>
<dbReference type="Proteomes" id="UP000479691">
    <property type="component" value="Unassembled WGS sequence"/>
</dbReference>
<dbReference type="EMBL" id="WIPF01000149">
    <property type="protein sequence ID" value="KAF3203969.1"/>
    <property type="molecule type" value="Genomic_DNA"/>
</dbReference>
<name>A0A6G1M567_ORBOL</name>